<dbReference type="InterPro" id="IPR003696">
    <property type="entry name" value="Carbtransf_dom"/>
</dbReference>
<dbReference type="EMBL" id="LCRF01000014">
    <property type="protein sequence ID" value="KKW31428.1"/>
    <property type="molecule type" value="Genomic_DNA"/>
</dbReference>
<sequence length="549" mass="61257">MNILGLNQIQGMFAWVHDSSAALVKNGTLVATAEEERFNRLRHHKGFPYKASEYCLKEGGITKKDVDIIAIGFDPYEWLRPFPHNFHPKRIAQNIINIGVFRFVRNILRTEYPKARIVYVPHHLAHAASVFYCSGFDEANILTVDGSGETETFSFFVGKEGRIEKVWDIKLERTLVGNTKASSIGFVYTGVTRLLKLGDNAEGKTMGLASYGTPKYDFSAILNIKSHTKYAIDRDALSTLYGHLARTDRDAKITQEQKDLAASLQNALEESMLNVAREAFECTGIRKFCLAGGVTLNCNANSRIANADFCDELFVQPAASDGGVALGAALEAASRVEPGPVGEKMETAYWGPGYSDSEIEQVLKDAKVRYEKHHNIEEVTARLVAGGNIVGWFQGRMEIGPRALCNRSILADPSVHGIQDRVNQVKHRELWRPFAPVVTEEDGAKYFEHYRVSPFMLLTFYVKGEFQKRLSGITHVDGSSRIQTVNAKQNPRMYKVLKEFEKLKGMPVLMNTSFNDVGEPIVCTPKDALKCFYGTGFDALVMGTFLVKK</sequence>
<evidence type="ECO:0000313" key="4">
    <source>
        <dbReference type="EMBL" id="KKW31428.1"/>
    </source>
</evidence>
<dbReference type="InterPro" id="IPR038152">
    <property type="entry name" value="Carbam_trans_C_sf"/>
</dbReference>
<comment type="caution">
    <text evidence="4">The sequence shown here is derived from an EMBL/GenBank/DDBJ whole genome shotgun (WGS) entry which is preliminary data.</text>
</comment>
<proteinExistence type="inferred from homology"/>
<accession>A0A0G1XJL8</accession>
<organism evidence="4 5">
    <name type="scientific">Candidatus Kaiserbacteria bacterium GW2011_GWC2_52_8b</name>
    <dbReference type="NCBI Taxonomy" id="1618676"/>
    <lineage>
        <taxon>Bacteria</taxon>
        <taxon>Candidatus Kaiseribacteriota</taxon>
    </lineage>
</organism>
<dbReference type="InterPro" id="IPR043129">
    <property type="entry name" value="ATPase_NBD"/>
</dbReference>
<dbReference type="InterPro" id="IPR031730">
    <property type="entry name" value="Carbam_trans_C"/>
</dbReference>
<dbReference type="Proteomes" id="UP000034445">
    <property type="component" value="Unassembled WGS sequence"/>
</dbReference>
<dbReference type="Gene3D" id="3.90.870.20">
    <property type="entry name" value="Carbamoyltransferase, C-terminal domain"/>
    <property type="match status" value="1"/>
</dbReference>
<dbReference type="CDD" id="cd24098">
    <property type="entry name" value="ASKHA_NBD_TobZ_N"/>
    <property type="match status" value="1"/>
</dbReference>
<evidence type="ECO:0000313" key="5">
    <source>
        <dbReference type="Proteomes" id="UP000034445"/>
    </source>
</evidence>
<dbReference type="AlphaFoldDB" id="A0A0G1XJL8"/>
<reference evidence="4 5" key="1">
    <citation type="journal article" date="2015" name="Nature">
        <title>rRNA introns, odd ribosomes, and small enigmatic genomes across a large radiation of phyla.</title>
        <authorList>
            <person name="Brown C.T."/>
            <person name="Hug L.A."/>
            <person name="Thomas B.C."/>
            <person name="Sharon I."/>
            <person name="Castelle C.J."/>
            <person name="Singh A."/>
            <person name="Wilkins M.J."/>
            <person name="Williams K.H."/>
            <person name="Banfield J.F."/>
        </authorList>
    </citation>
    <scope>NUCLEOTIDE SEQUENCE [LARGE SCALE GENOMIC DNA]</scope>
</reference>
<dbReference type="InterPro" id="IPR051338">
    <property type="entry name" value="NodU/CmcH_Carbamoyltrnsfr"/>
</dbReference>
<dbReference type="PANTHER" id="PTHR34847:SF1">
    <property type="entry name" value="NODULATION PROTEIN U"/>
    <property type="match status" value="1"/>
</dbReference>
<feature type="domain" description="Carbamoyltransferase C-terminal" evidence="3">
    <location>
        <begin position="381"/>
        <end position="549"/>
    </location>
</feature>
<dbReference type="PATRIC" id="fig|1618676.3.peg.341"/>
<keyword evidence="4" id="KW-0808">Transferase</keyword>
<dbReference type="SUPFAM" id="SSF53067">
    <property type="entry name" value="Actin-like ATPase domain"/>
    <property type="match status" value="1"/>
</dbReference>
<dbReference type="Pfam" id="PF16861">
    <property type="entry name" value="Carbam_trans_C"/>
    <property type="match status" value="1"/>
</dbReference>
<dbReference type="Pfam" id="PF02543">
    <property type="entry name" value="Carbam_trans_N"/>
    <property type="match status" value="1"/>
</dbReference>
<feature type="domain" description="Carbamoyltransferase" evidence="2">
    <location>
        <begin position="9"/>
        <end position="330"/>
    </location>
</feature>
<protein>
    <submittedName>
        <fullName evidence="4">Carbamoyltransferase</fullName>
    </submittedName>
</protein>
<gene>
    <name evidence="4" type="ORF">UY74_C0014G0008</name>
</gene>
<evidence type="ECO:0000256" key="1">
    <source>
        <dbReference type="ARBA" id="ARBA00006129"/>
    </source>
</evidence>
<comment type="similarity">
    <text evidence="1">Belongs to the NodU/CmcH family.</text>
</comment>
<dbReference type="Gene3D" id="3.30.420.40">
    <property type="match status" value="2"/>
</dbReference>
<dbReference type="GO" id="GO:0016740">
    <property type="term" value="F:transferase activity"/>
    <property type="evidence" value="ECO:0007669"/>
    <property type="project" value="UniProtKB-KW"/>
</dbReference>
<dbReference type="PANTHER" id="PTHR34847">
    <property type="entry name" value="NODULATION PROTEIN U"/>
    <property type="match status" value="1"/>
</dbReference>
<evidence type="ECO:0000259" key="3">
    <source>
        <dbReference type="Pfam" id="PF16861"/>
    </source>
</evidence>
<evidence type="ECO:0000259" key="2">
    <source>
        <dbReference type="Pfam" id="PF02543"/>
    </source>
</evidence>
<name>A0A0G1XJL8_9BACT</name>